<accession>A0AAE0NIG2</accession>
<comment type="caution">
    <text evidence="2">The sequence shown here is derived from an EMBL/GenBank/DDBJ whole genome shotgun (WGS) entry which is preliminary data.</text>
</comment>
<feature type="chain" id="PRO_5042088475" evidence="1">
    <location>
        <begin position="21"/>
        <end position="423"/>
    </location>
</feature>
<dbReference type="SUPFAM" id="SSF75005">
    <property type="entry name" value="Arabinanase/levansucrase/invertase"/>
    <property type="match status" value="1"/>
</dbReference>
<dbReference type="EMBL" id="JAULSN010000001">
    <property type="protein sequence ID" value="KAK3382113.1"/>
    <property type="molecule type" value="Genomic_DNA"/>
</dbReference>
<feature type="signal peptide" evidence="1">
    <location>
        <begin position="1"/>
        <end position="20"/>
    </location>
</feature>
<keyword evidence="3" id="KW-1185">Reference proteome</keyword>
<dbReference type="AlphaFoldDB" id="A0AAE0NIG2"/>
<keyword evidence="2" id="KW-0378">Hydrolase</keyword>
<evidence type="ECO:0000313" key="3">
    <source>
        <dbReference type="Proteomes" id="UP001287356"/>
    </source>
</evidence>
<keyword evidence="1" id="KW-0732">Signal</keyword>
<reference evidence="2" key="1">
    <citation type="journal article" date="2023" name="Mol. Phylogenet. Evol.">
        <title>Genome-scale phylogeny and comparative genomics of the fungal order Sordariales.</title>
        <authorList>
            <person name="Hensen N."/>
            <person name="Bonometti L."/>
            <person name="Westerberg I."/>
            <person name="Brannstrom I.O."/>
            <person name="Guillou S."/>
            <person name="Cros-Aarteil S."/>
            <person name="Calhoun S."/>
            <person name="Haridas S."/>
            <person name="Kuo A."/>
            <person name="Mondo S."/>
            <person name="Pangilinan J."/>
            <person name="Riley R."/>
            <person name="LaButti K."/>
            <person name="Andreopoulos B."/>
            <person name="Lipzen A."/>
            <person name="Chen C."/>
            <person name="Yan M."/>
            <person name="Daum C."/>
            <person name="Ng V."/>
            <person name="Clum A."/>
            <person name="Steindorff A."/>
            <person name="Ohm R.A."/>
            <person name="Martin F."/>
            <person name="Silar P."/>
            <person name="Natvig D.O."/>
            <person name="Lalanne C."/>
            <person name="Gautier V."/>
            <person name="Ament-Velasquez S.L."/>
            <person name="Kruys A."/>
            <person name="Hutchinson M.I."/>
            <person name="Powell A.J."/>
            <person name="Barry K."/>
            <person name="Miller A.N."/>
            <person name="Grigoriev I.V."/>
            <person name="Debuchy R."/>
            <person name="Gladieux P."/>
            <person name="Hiltunen Thoren M."/>
            <person name="Johannesson H."/>
        </authorList>
    </citation>
    <scope>NUCLEOTIDE SEQUENCE</scope>
    <source>
        <strain evidence="2">CBS 958.72</strain>
    </source>
</reference>
<dbReference type="Proteomes" id="UP001287356">
    <property type="component" value="Unassembled WGS sequence"/>
</dbReference>
<evidence type="ECO:0000256" key="1">
    <source>
        <dbReference type="SAM" id="SignalP"/>
    </source>
</evidence>
<dbReference type="InterPro" id="IPR051795">
    <property type="entry name" value="Glycosyl_Hydrlase_43"/>
</dbReference>
<dbReference type="Gene3D" id="2.115.10.20">
    <property type="entry name" value="Glycosyl hydrolase domain, family 43"/>
    <property type="match status" value="3"/>
</dbReference>
<reference evidence="2" key="2">
    <citation type="submission" date="2023-06" db="EMBL/GenBank/DDBJ databases">
        <authorList>
            <consortium name="Lawrence Berkeley National Laboratory"/>
            <person name="Haridas S."/>
            <person name="Hensen N."/>
            <person name="Bonometti L."/>
            <person name="Westerberg I."/>
            <person name="Brannstrom I.O."/>
            <person name="Guillou S."/>
            <person name="Cros-Aarteil S."/>
            <person name="Calhoun S."/>
            <person name="Kuo A."/>
            <person name="Mondo S."/>
            <person name="Pangilinan J."/>
            <person name="Riley R."/>
            <person name="Labutti K."/>
            <person name="Andreopoulos B."/>
            <person name="Lipzen A."/>
            <person name="Chen C."/>
            <person name="Yanf M."/>
            <person name="Daum C."/>
            <person name="Ng V."/>
            <person name="Clum A."/>
            <person name="Steindorff A."/>
            <person name="Ohm R."/>
            <person name="Martin F."/>
            <person name="Silar P."/>
            <person name="Natvig D."/>
            <person name="Lalanne C."/>
            <person name="Gautier V."/>
            <person name="Ament-Velasquez S.L."/>
            <person name="Kruys A."/>
            <person name="Hutchinson M.I."/>
            <person name="Powell A.J."/>
            <person name="Barry K."/>
            <person name="Miller A.N."/>
            <person name="Grigoriev I.V."/>
            <person name="Debuchy R."/>
            <person name="Gladieux P."/>
            <person name="Thoren M.H."/>
            <person name="Johannesson H."/>
        </authorList>
    </citation>
    <scope>NUCLEOTIDE SEQUENCE</scope>
    <source>
        <strain evidence="2">CBS 958.72</strain>
    </source>
</reference>
<dbReference type="PANTHER" id="PTHR42812">
    <property type="entry name" value="BETA-XYLOSIDASE"/>
    <property type="match status" value="1"/>
</dbReference>
<dbReference type="PANTHER" id="PTHR42812:SF17">
    <property type="entry name" value="BETA-XYLOSIDASE C-TERMINAL CONCANAVALIN A-LIKE DOMAIN-CONTAINING PROTEIN-RELATED"/>
    <property type="match status" value="1"/>
</dbReference>
<evidence type="ECO:0000313" key="2">
    <source>
        <dbReference type="EMBL" id="KAK3382113.1"/>
    </source>
</evidence>
<protein>
    <submittedName>
        <fullName evidence="2">Glycosyl hydrolase</fullName>
    </submittedName>
</protein>
<organism evidence="2 3">
    <name type="scientific">Lasiosphaeria ovina</name>
    <dbReference type="NCBI Taxonomy" id="92902"/>
    <lineage>
        <taxon>Eukaryota</taxon>
        <taxon>Fungi</taxon>
        <taxon>Dikarya</taxon>
        <taxon>Ascomycota</taxon>
        <taxon>Pezizomycotina</taxon>
        <taxon>Sordariomycetes</taxon>
        <taxon>Sordariomycetidae</taxon>
        <taxon>Sordariales</taxon>
        <taxon>Lasiosphaeriaceae</taxon>
        <taxon>Lasiosphaeria</taxon>
    </lineage>
</organism>
<sequence length="423" mass="45025">MPSLRAIGLASLAVIGHAQASQGPQKPSKYTVRKYTNPILPEWNSDPSCTFVKECNKTFFCTSSSFVAYITVYPGHYISIRPVHNVIYASKDLTGWRHISNVLMRAEKVPKLSTIDSKNTGSEGMGVDDPLPRRRLLPDHGVRGVAVGAQDPAITSTTPFAADAWAGPVRVANPSNDIDLDIFWDADDKTYMAMAAGIYVSGINTTTGVSGSASKLWPGSGDRNPEGPHLAVCTVGYADVFQDAAGGWWAIALATRPGSEWAVSPMGRETVLVPMGWEAEKWPALDPVQGRMTAALPSVDKSLKGVGQWQDDGDVNDTALFAVSPRGHADSLRIMPAPSNLTREAGFDPRRDGLVTFEPAAVGEKAGVAVFLTMTQHADLGIVGLVKGSGKKLVTCLRLRVEAAGAVAGFKPLSEVVMALRAA</sequence>
<dbReference type="InterPro" id="IPR023296">
    <property type="entry name" value="Glyco_hydro_beta-prop_sf"/>
</dbReference>
<gene>
    <name evidence="2" type="ORF">B0T24DRAFT_672125</name>
</gene>
<dbReference type="GO" id="GO:0016787">
    <property type="term" value="F:hydrolase activity"/>
    <property type="evidence" value="ECO:0007669"/>
    <property type="project" value="UniProtKB-KW"/>
</dbReference>
<name>A0AAE0NIG2_9PEZI</name>
<proteinExistence type="predicted"/>